<evidence type="ECO:0000313" key="2">
    <source>
        <dbReference type="Proteomes" id="UP000356253"/>
    </source>
</evidence>
<proteinExistence type="predicted"/>
<comment type="caution">
    <text evidence="1">The sequence shown here is derived from an EMBL/GenBank/DDBJ whole genome shotgun (WGS) entry which is preliminary data.</text>
</comment>
<dbReference type="Proteomes" id="UP000356253">
    <property type="component" value="Unassembled WGS sequence"/>
</dbReference>
<evidence type="ECO:0000313" key="1">
    <source>
        <dbReference type="EMBL" id="VVV01338.1"/>
    </source>
</evidence>
<accession>A0AC61YAD0</accession>
<gene>
    <name evidence="1" type="ORF">FVB9532_02628</name>
</gene>
<reference evidence="1" key="1">
    <citation type="submission" date="2019-09" db="EMBL/GenBank/DDBJ databases">
        <authorList>
            <person name="Rodrigo-Torres L."/>
            <person name="Arahal R. D."/>
            <person name="Lucena T."/>
        </authorList>
    </citation>
    <scope>NUCLEOTIDE SEQUENCE</scope>
    <source>
        <strain evidence="1">ISS653</strain>
    </source>
</reference>
<protein>
    <submittedName>
        <fullName evidence="1">Uncharacterized protein</fullName>
    </submittedName>
</protein>
<organism evidence="1 2">
    <name type="scientific">Mesonia oceanica</name>
    <dbReference type="NCBI Taxonomy" id="2687242"/>
    <lineage>
        <taxon>Bacteria</taxon>
        <taxon>Pseudomonadati</taxon>
        <taxon>Bacteroidota</taxon>
        <taxon>Flavobacteriia</taxon>
        <taxon>Flavobacteriales</taxon>
        <taxon>Flavobacteriaceae</taxon>
        <taxon>Mesonia</taxon>
    </lineage>
</organism>
<dbReference type="EMBL" id="CABVMM010000010">
    <property type="protein sequence ID" value="VVV01338.1"/>
    <property type="molecule type" value="Genomic_DNA"/>
</dbReference>
<sequence length="95" mass="10768">MPANKKHLTQSTLHKTLKVTAAILGGYLLTLAVHLCLSLIIPKDELIMTMAFSGFILWPGLMILAFLAKNGWKVWGLYLLLSFIFLIPVYLKYYL</sequence>
<keyword evidence="2" id="KW-1185">Reference proteome</keyword>
<name>A0AC61YAD0_9FLAO</name>